<evidence type="ECO:0000313" key="3">
    <source>
        <dbReference type="Proteomes" id="UP000587527"/>
    </source>
</evidence>
<dbReference type="InterPro" id="IPR052718">
    <property type="entry name" value="NmrA-type_oxidoreductase"/>
</dbReference>
<comment type="caution">
    <text evidence="2">The sequence shown here is derived from an EMBL/GenBank/DDBJ whole genome shotgun (WGS) entry which is preliminary data.</text>
</comment>
<protein>
    <submittedName>
        <fullName evidence="2">NAD(P)H dehydrogenase (Quinone)</fullName>
        <ecNumber evidence="2">1.6.5.2</ecNumber>
    </submittedName>
</protein>
<feature type="domain" description="NAD(P)-binding" evidence="1">
    <location>
        <begin position="8"/>
        <end position="185"/>
    </location>
</feature>
<dbReference type="PANTHER" id="PTHR47129">
    <property type="entry name" value="QUINONE OXIDOREDUCTASE 2"/>
    <property type="match status" value="1"/>
</dbReference>
<evidence type="ECO:0000259" key="1">
    <source>
        <dbReference type="Pfam" id="PF13460"/>
    </source>
</evidence>
<keyword evidence="2" id="KW-0560">Oxidoreductase</keyword>
<dbReference type="InterPro" id="IPR036291">
    <property type="entry name" value="NAD(P)-bd_dom_sf"/>
</dbReference>
<name>A0A841BZH2_9ACTN</name>
<dbReference type="Pfam" id="PF13460">
    <property type="entry name" value="NAD_binding_10"/>
    <property type="match status" value="1"/>
</dbReference>
<reference evidence="2 3" key="1">
    <citation type="submission" date="2020-08" db="EMBL/GenBank/DDBJ databases">
        <title>Sequencing the genomes of 1000 actinobacteria strains.</title>
        <authorList>
            <person name="Klenk H.-P."/>
        </authorList>
    </citation>
    <scope>NUCLEOTIDE SEQUENCE [LARGE SCALE GENOMIC DNA]</scope>
    <source>
        <strain evidence="2 3">DSM 45362</strain>
    </source>
</reference>
<dbReference type="RefSeq" id="WP_184844870.1">
    <property type="nucleotide sequence ID" value="NZ_JACHMN010000003.1"/>
</dbReference>
<dbReference type="Gene3D" id="3.90.25.10">
    <property type="entry name" value="UDP-galactose 4-epimerase, domain 1"/>
    <property type="match status" value="1"/>
</dbReference>
<accession>A0A841BZH2</accession>
<dbReference type="EMBL" id="JACHMN010000003">
    <property type="protein sequence ID" value="MBB5873534.1"/>
    <property type="molecule type" value="Genomic_DNA"/>
</dbReference>
<dbReference type="SUPFAM" id="SSF51735">
    <property type="entry name" value="NAD(P)-binding Rossmann-fold domains"/>
    <property type="match status" value="1"/>
</dbReference>
<proteinExistence type="predicted"/>
<dbReference type="GO" id="GO:0003955">
    <property type="term" value="F:NAD(P)H dehydrogenase (quinone) activity"/>
    <property type="evidence" value="ECO:0007669"/>
    <property type="project" value="UniProtKB-EC"/>
</dbReference>
<dbReference type="AlphaFoldDB" id="A0A841BZH2"/>
<dbReference type="Gene3D" id="3.40.50.720">
    <property type="entry name" value="NAD(P)-binding Rossmann-like Domain"/>
    <property type="match status" value="1"/>
</dbReference>
<organism evidence="2 3">
    <name type="scientific">Allocatelliglobosispora scoriae</name>
    <dbReference type="NCBI Taxonomy" id="643052"/>
    <lineage>
        <taxon>Bacteria</taxon>
        <taxon>Bacillati</taxon>
        <taxon>Actinomycetota</taxon>
        <taxon>Actinomycetes</taxon>
        <taxon>Micromonosporales</taxon>
        <taxon>Micromonosporaceae</taxon>
        <taxon>Allocatelliglobosispora</taxon>
    </lineage>
</organism>
<gene>
    <name evidence="2" type="ORF">F4553_006968</name>
</gene>
<dbReference type="Proteomes" id="UP000587527">
    <property type="component" value="Unassembled WGS sequence"/>
</dbReference>
<dbReference type="PANTHER" id="PTHR47129:SF1">
    <property type="entry name" value="NMRA-LIKE DOMAIN-CONTAINING PROTEIN"/>
    <property type="match status" value="1"/>
</dbReference>
<sequence>MTAYAVTGATGPFGRLVIASLLERGVAPSDVTAVVRSPEKAADLAELGVQVRHGDYDRPETLGTALTGIDVLLLVSGSEVGKRVPQHTAVIDAAKAAGVGRIVYTSALRADTTELPVAPEHKATEAALKASGVPFTILRNGWYTENYTGQLGSYRERGAVVDATGDGRIAAATRADYAEAAAAVLVADGHEGKTYELGGTPFTTTELAATITEVTGTPVARQSITVAELAAVLRGAGLDEGTAGFVASLDEATARGDLDTDSGDLPRLLGRPATSLADAIRAAA</sequence>
<dbReference type="CDD" id="cd05269">
    <property type="entry name" value="TMR_SDR_a"/>
    <property type="match status" value="1"/>
</dbReference>
<dbReference type="InterPro" id="IPR016040">
    <property type="entry name" value="NAD(P)-bd_dom"/>
</dbReference>
<evidence type="ECO:0000313" key="2">
    <source>
        <dbReference type="EMBL" id="MBB5873534.1"/>
    </source>
</evidence>
<dbReference type="EC" id="1.6.5.2" evidence="2"/>
<keyword evidence="3" id="KW-1185">Reference proteome</keyword>